<feature type="region of interest" description="Disordered" evidence="6">
    <location>
        <begin position="39"/>
        <end position="58"/>
    </location>
</feature>
<dbReference type="InterPro" id="IPR001138">
    <property type="entry name" value="Zn2Cys6_DnaBD"/>
</dbReference>
<evidence type="ECO:0000256" key="5">
    <source>
        <dbReference type="ARBA" id="ARBA00023242"/>
    </source>
</evidence>
<dbReference type="SMART" id="SM00066">
    <property type="entry name" value="GAL4"/>
    <property type="match status" value="1"/>
</dbReference>
<dbReference type="GO" id="GO:0000978">
    <property type="term" value="F:RNA polymerase II cis-regulatory region sequence-specific DNA binding"/>
    <property type="evidence" value="ECO:0007669"/>
    <property type="project" value="TreeGrafter"/>
</dbReference>
<keyword evidence="1" id="KW-0479">Metal-binding</keyword>
<dbReference type="Pfam" id="PF00172">
    <property type="entry name" value="Zn_clus"/>
    <property type="match status" value="1"/>
</dbReference>
<sequence length="844" mass="92649">MLGLYRMGQDLKGNTDSSRVIQLRKPLELAAAFVRVQPVKDQPPPPHSTKASLFPGRGSVNAMPSDVIDVTTDPDISVQDADNTISVSASASASASSRPTKRKRVALACDSCRDRKIKCDGSKPICSPCGKRGEPAARCTYNVIAGTARNLSEQEYILSLQKQVTDMQEIIDQLRREAEVNTAAAININARESRSPRDRPPTATGTIGIGSDITRAATGSRAGVSIRVSEAGGPSPVSAMGATTLTQNCPEDDFYGQSSVHSLLREVSHTQSQTLDPSRDRTQESALVSVSGFSTAVLCSPDFALPPRHVADRILDLYFNSVHIFYPWTHSVSFRRRYESLWESSGYPGPQTGESGDIGLGGERCSESSFFCALNAMFALGCEFSDFPQKETASATFSSRMRSLLQMDILDKGDLSHVQALLLAAQFAISSEYPTRCYNIVGLACRIAVGLGLHSERHADKRSNLENEVRRRVWYGCLQMEMTICMTLGRPPVLEMTDDVLIPSAVDDDFITGEASSCSQPDGTISQNLFMVENIRLAKVLGKILSSIYWQSSPSDFSTLVRLEGVLEDFRTSLVDTLRWWDRESESQGALTQRDHVLRRQRNVLHARFLHLKILLYRPSFSSYCSTVRRAFQGRGTETGPASGEDRPEVNTLQAAFQSQCATTCAKAAYDLSVSLLSARQDDATGAWWFSLFYLMTCGGIIILAECAQTAGSKHFNQAQLDATWENTTMLLRLIGRENVRVQGYLDQLLQLKDQARSTNFSIRNSGEATRVASRWPSAGPGEAHHGDPNGVFPMSTDDQAVQGKLMALLFQDNWDWNLEGNMPTYGGFGFGDESIFPLSGWST</sequence>
<dbReference type="Proteomes" id="UP000537989">
    <property type="component" value="Unassembled WGS sequence"/>
</dbReference>
<dbReference type="Gene3D" id="4.10.240.10">
    <property type="entry name" value="Zn(2)-C6 fungal-type DNA-binding domain"/>
    <property type="match status" value="1"/>
</dbReference>
<dbReference type="GO" id="GO:0006351">
    <property type="term" value="P:DNA-templated transcription"/>
    <property type="evidence" value="ECO:0007669"/>
    <property type="project" value="InterPro"/>
</dbReference>
<dbReference type="PROSITE" id="PS50048">
    <property type="entry name" value="ZN2_CY6_FUNGAL_2"/>
    <property type="match status" value="1"/>
</dbReference>
<evidence type="ECO:0000313" key="9">
    <source>
        <dbReference type="Proteomes" id="UP000537989"/>
    </source>
</evidence>
<keyword evidence="4" id="KW-0804">Transcription</keyword>
<dbReference type="Pfam" id="PF04082">
    <property type="entry name" value="Fungal_trans"/>
    <property type="match status" value="1"/>
</dbReference>
<proteinExistence type="predicted"/>
<dbReference type="SMART" id="SM00906">
    <property type="entry name" value="Fungal_trans"/>
    <property type="match status" value="1"/>
</dbReference>
<dbReference type="EMBL" id="JAAMOD010000045">
    <property type="protein sequence ID" value="KAF5244657.1"/>
    <property type="molecule type" value="Genomic_DNA"/>
</dbReference>
<dbReference type="CDD" id="cd12148">
    <property type="entry name" value="fungal_TF_MHR"/>
    <property type="match status" value="1"/>
</dbReference>
<evidence type="ECO:0000256" key="6">
    <source>
        <dbReference type="SAM" id="MobiDB-lite"/>
    </source>
</evidence>
<protein>
    <recommendedName>
        <fullName evidence="7">Zn(2)-C6 fungal-type domain-containing protein</fullName>
    </recommendedName>
</protein>
<dbReference type="GO" id="GO:0000981">
    <property type="term" value="F:DNA-binding transcription factor activity, RNA polymerase II-specific"/>
    <property type="evidence" value="ECO:0007669"/>
    <property type="project" value="InterPro"/>
</dbReference>
<keyword evidence="9" id="KW-1185">Reference proteome</keyword>
<dbReference type="GO" id="GO:0000435">
    <property type="term" value="P:positive regulation of transcription from RNA polymerase II promoter by galactose"/>
    <property type="evidence" value="ECO:0007669"/>
    <property type="project" value="TreeGrafter"/>
</dbReference>
<organism evidence="8 9">
    <name type="scientific">Fusarium austroamericanum</name>
    <dbReference type="NCBI Taxonomy" id="282268"/>
    <lineage>
        <taxon>Eukaryota</taxon>
        <taxon>Fungi</taxon>
        <taxon>Dikarya</taxon>
        <taxon>Ascomycota</taxon>
        <taxon>Pezizomycotina</taxon>
        <taxon>Sordariomycetes</taxon>
        <taxon>Hypocreomycetidae</taxon>
        <taxon>Hypocreales</taxon>
        <taxon>Nectriaceae</taxon>
        <taxon>Fusarium</taxon>
    </lineage>
</organism>
<feature type="domain" description="Zn(2)-C6 fungal-type" evidence="7">
    <location>
        <begin position="108"/>
        <end position="141"/>
    </location>
</feature>
<evidence type="ECO:0000256" key="3">
    <source>
        <dbReference type="ARBA" id="ARBA00023125"/>
    </source>
</evidence>
<comment type="caution">
    <text evidence="8">The sequence shown here is derived from an EMBL/GenBank/DDBJ whole genome shotgun (WGS) entry which is preliminary data.</text>
</comment>
<dbReference type="InterPro" id="IPR036864">
    <property type="entry name" value="Zn2-C6_fun-type_DNA-bd_sf"/>
</dbReference>
<dbReference type="InterPro" id="IPR051127">
    <property type="entry name" value="Fungal_SecMet_Regulators"/>
</dbReference>
<dbReference type="PANTHER" id="PTHR47424:SF3">
    <property type="entry name" value="REGULATORY PROTEIN GAL4"/>
    <property type="match status" value="1"/>
</dbReference>
<dbReference type="PANTHER" id="PTHR47424">
    <property type="entry name" value="REGULATORY PROTEIN GAL4"/>
    <property type="match status" value="1"/>
</dbReference>
<dbReference type="AlphaFoldDB" id="A0AAN6HIT5"/>
<name>A0AAN6HIT5_FUSAU</name>
<dbReference type="GO" id="GO:0005634">
    <property type="term" value="C:nucleus"/>
    <property type="evidence" value="ECO:0007669"/>
    <property type="project" value="TreeGrafter"/>
</dbReference>
<evidence type="ECO:0000259" key="7">
    <source>
        <dbReference type="PROSITE" id="PS50048"/>
    </source>
</evidence>
<evidence type="ECO:0000313" key="8">
    <source>
        <dbReference type="EMBL" id="KAF5244657.1"/>
    </source>
</evidence>
<keyword evidence="3" id="KW-0238">DNA-binding</keyword>
<dbReference type="CDD" id="cd00067">
    <property type="entry name" value="GAL4"/>
    <property type="match status" value="1"/>
</dbReference>
<reference evidence="8 9" key="1">
    <citation type="submission" date="2020-02" db="EMBL/GenBank/DDBJ databases">
        <title>Identification and distribution of gene clusters putatively required for synthesis of sphingolipid metabolism inhibitors in phylogenetically diverse species of the filamentous fungus Fusarium.</title>
        <authorList>
            <person name="Kim H.-S."/>
            <person name="Busman M."/>
            <person name="Brown D.W."/>
            <person name="Divon H."/>
            <person name="Uhlig S."/>
            <person name="Proctor R.H."/>
        </authorList>
    </citation>
    <scope>NUCLEOTIDE SEQUENCE [LARGE SCALE GENOMIC DNA]</scope>
    <source>
        <strain evidence="8 9">NRRL 2903</strain>
    </source>
</reference>
<evidence type="ECO:0000256" key="1">
    <source>
        <dbReference type="ARBA" id="ARBA00022723"/>
    </source>
</evidence>
<dbReference type="SUPFAM" id="SSF57701">
    <property type="entry name" value="Zn2/Cys6 DNA-binding domain"/>
    <property type="match status" value="1"/>
</dbReference>
<evidence type="ECO:0000256" key="2">
    <source>
        <dbReference type="ARBA" id="ARBA00023015"/>
    </source>
</evidence>
<gene>
    <name evidence="8" type="ORF">FAUST_2173</name>
</gene>
<keyword evidence="5" id="KW-0539">Nucleus</keyword>
<evidence type="ECO:0000256" key="4">
    <source>
        <dbReference type="ARBA" id="ARBA00023163"/>
    </source>
</evidence>
<dbReference type="GO" id="GO:0008270">
    <property type="term" value="F:zinc ion binding"/>
    <property type="evidence" value="ECO:0007669"/>
    <property type="project" value="InterPro"/>
</dbReference>
<keyword evidence="2" id="KW-0805">Transcription regulation</keyword>
<accession>A0AAN6HIT5</accession>
<dbReference type="InterPro" id="IPR007219">
    <property type="entry name" value="XnlR_reg_dom"/>
</dbReference>